<dbReference type="AlphaFoldDB" id="A0A4Y9XPL8"/>
<reference evidence="1 2" key="1">
    <citation type="submission" date="2019-01" db="EMBL/GenBank/DDBJ databases">
        <title>Genome sequencing of the rare red list fungi Fomitopsis rosea.</title>
        <authorList>
            <person name="Buettner E."/>
            <person name="Kellner H."/>
        </authorList>
    </citation>
    <scope>NUCLEOTIDE SEQUENCE [LARGE SCALE GENOMIC DNA]</scope>
    <source>
        <strain evidence="1 2">DSM 105464</strain>
    </source>
</reference>
<evidence type="ECO:0000313" key="1">
    <source>
        <dbReference type="EMBL" id="TFY52045.1"/>
    </source>
</evidence>
<dbReference type="EMBL" id="SEKV01001052">
    <property type="protein sequence ID" value="TFY52045.1"/>
    <property type="molecule type" value="Genomic_DNA"/>
</dbReference>
<name>A0A4Y9XPL8_9APHY</name>
<organism evidence="1 2">
    <name type="scientific">Rhodofomes roseus</name>
    <dbReference type="NCBI Taxonomy" id="34475"/>
    <lineage>
        <taxon>Eukaryota</taxon>
        <taxon>Fungi</taxon>
        <taxon>Dikarya</taxon>
        <taxon>Basidiomycota</taxon>
        <taxon>Agaricomycotina</taxon>
        <taxon>Agaricomycetes</taxon>
        <taxon>Polyporales</taxon>
        <taxon>Rhodofomes</taxon>
    </lineage>
</organism>
<proteinExistence type="predicted"/>
<protein>
    <submittedName>
        <fullName evidence="1">Uncharacterized protein</fullName>
    </submittedName>
</protein>
<sequence>MLLLWSPTIPYVPTRKRRLLDGVAFPLSRVYTCVRTIYFRAAIVRTIYFRAATVRTIYLRALTIYLRAAPSRAAALHLAPSRFQQTAPLALAQLPLLQPTMSFYLCAAPFLVLYSPQSRRFARHSGEYHVSKKLRPCLVTAVDGDWICLAPCLSARPESQVDSLYCRLLVV</sequence>
<accession>A0A4Y9XPL8</accession>
<gene>
    <name evidence="1" type="ORF">EVJ58_g10232</name>
</gene>
<evidence type="ECO:0000313" key="2">
    <source>
        <dbReference type="Proteomes" id="UP000298390"/>
    </source>
</evidence>
<dbReference type="Proteomes" id="UP000298390">
    <property type="component" value="Unassembled WGS sequence"/>
</dbReference>
<comment type="caution">
    <text evidence="1">The sequence shown here is derived from an EMBL/GenBank/DDBJ whole genome shotgun (WGS) entry which is preliminary data.</text>
</comment>